<dbReference type="SUPFAM" id="SSF53474">
    <property type="entry name" value="alpha/beta-Hydrolases"/>
    <property type="match status" value="1"/>
</dbReference>
<keyword evidence="2" id="KW-0378">Hydrolase</keyword>
<reference evidence="2" key="2">
    <citation type="submission" date="2021-04" db="EMBL/GenBank/DDBJ databases">
        <authorList>
            <person name="Gilroy R."/>
        </authorList>
    </citation>
    <scope>NUCLEOTIDE SEQUENCE</scope>
    <source>
        <strain evidence="2">ChiHjej13B12-752</strain>
    </source>
</reference>
<evidence type="ECO:0000313" key="2">
    <source>
        <dbReference type="EMBL" id="HIW12736.1"/>
    </source>
</evidence>
<dbReference type="PANTHER" id="PTHR43265">
    <property type="entry name" value="ESTERASE ESTD"/>
    <property type="match status" value="1"/>
</dbReference>
<dbReference type="EMBL" id="DXHR01000020">
    <property type="protein sequence ID" value="HIW12736.1"/>
    <property type="molecule type" value="Genomic_DNA"/>
</dbReference>
<dbReference type="Proteomes" id="UP000823989">
    <property type="component" value="Unassembled WGS sequence"/>
</dbReference>
<name>A0A9D1TZS9_9STAP</name>
<feature type="domain" description="AB hydrolase-1" evidence="1">
    <location>
        <begin position="29"/>
        <end position="140"/>
    </location>
</feature>
<proteinExistence type="predicted"/>
<dbReference type="AlphaFoldDB" id="A0A9D1TZS9"/>
<accession>A0A9D1TZS9</accession>
<gene>
    <name evidence="2" type="ORF">H9891_06190</name>
</gene>
<evidence type="ECO:0000313" key="3">
    <source>
        <dbReference type="Proteomes" id="UP000823989"/>
    </source>
</evidence>
<dbReference type="Gene3D" id="3.40.50.1820">
    <property type="entry name" value="alpha/beta hydrolase"/>
    <property type="match status" value="1"/>
</dbReference>
<organism evidence="2 3">
    <name type="scientific">Candidatus Salinicoccus stercoripullorum</name>
    <dbReference type="NCBI Taxonomy" id="2838756"/>
    <lineage>
        <taxon>Bacteria</taxon>
        <taxon>Bacillati</taxon>
        <taxon>Bacillota</taxon>
        <taxon>Bacilli</taxon>
        <taxon>Bacillales</taxon>
        <taxon>Staphylococcaceae</taxon>
        <taxon>Salinicoccus</taxon>
    </lineage>
</organism>
<dbReference type="PANTHER" id="PTHR43265:SF1">
    <property type="entry name" value="ESTERASE ESTD"/>
    <property type="match status" value="1"/>
</dbReference>
<evidence type="ECO:0000259" key="1">
    <source>
        <dbReference type="Pfam" id="PF00561"/>
    </source>
</evidence>
<reference evidence="2" key="1">
    <citation type="journal article" date="2021" name="PeerJ">
        <title>Extensive microbial diversity within the chicken gut microbiome revealed by metagenomics and culture.</title>
        <authorList>
            <person name="Gilroy R."/>
            <person name="Ravi A."/>
            <person name="Getino M."/>
            <person name="Pursley I."/>
            <person name="Horton D.L."/>
            <person name="Alikhan N.F."/>
            <person name="Baker D."/>
            <person name="Gharbi K."/>
            <person name="Hall N."/>
            <person name="Watson M."/>
            <person name="Adriaenssens E.M."/>
            <person name="Foster-Nyarko E."/>
            <person name="Jarju S."/>
            <person name="Secka A."/>
            <person name="Antonio M."/>
            <person name="Oren A."/>
            <person name="Chaudhuri R.R."/>
            <person name="La Ragione R."/>
            <person name="Hildebrand F."/>
            <person name="Pallen M.J."/>
        </authorList>
    </citation>
    <scope>NUCLEOTIDE SEQUENCE</scope>
    <source>
        <strain evidence="2">ChiHjej13B12-752</strain>
    </source>
</reference>
<dbReference type="InterPro" id="IPR029058">
    <property type="entry name" value="AB_hydrolase_fold"/>
</dbReference>
<protein>
    <submittedName>
        <fullName evidence="2">Alpha/beta hydrolase</fullName>
    </submittedName>
</protein>
<dbReference type="InterPro" id="IPR000073">
    <property type="entry name" value="AB_hydrolase_1"/>
</dbReference>
<comment type="caution">
    <text evidence="2">The sequence shown here is derived from an EMBL/GenBank/DDBJ whole genome shotgun (WGS) entry which is preliminary data.</text>
</comment>
<dbReference type="GO" id="GO:0052689">
    <property type="term" value="F:carboxylic ester hydrolase activity"/>
    <property type="evidence" value="ECO:0007669"/>
    <property type="project" value="TreeGrafter"/>
</dbReference>
<sequence>MESNINISNETYDIPAVINVPETNAGVFPAVILCHGTASQKNEVGDLFVKFGDELAGAGIASIRFDFAGCGDSRAEQTDLTFYGEVSDTEKVYEYLVDHESIDSDRIGILGFSQGARVMAEFLGDHTDSIKAAVSLSGACHNGKGVFRGWFERYEDELEKKGYATIPMGWREDLILPAKWFDDVKKSNPMDELSKYEGSILAVSGTDDELVPYRHVHEIIDMCSKAEIRDLKIIKDADHIFNCLDAERSKAEYVLDSVSSWINRHI</sequence>
<dbReference type="InterPro" id="IPR053145">
    <property type="entry name" value="AB_hydrolase_Est10"/>
</dbReference>
<dbReference type="Pfam" id="PF00561">
    <property type="entry name" value="Abhydrolase_1"/>
    <property type="match status" value="1"/>
</dbReference>